<dbReference type="InterPro" id="IPR004843">
    <property type="entry name" value="Calcineurin-like_PHP"/>
</dbReference>
<dbReference type="GO" id="GO:0046872">
    <property type="term" value="F:metal ion binding"/>
    <property type="evidence" value="ECO:0007669"/>
    <property type="project" value="UniProtKB-KW"/>
</dbReference>
<keyword evidence="1" id="KW-0479">Metal-binding</keyword>
<keyword evidence="2" id="KW-0378">Hydrolase</keyword>
<evidence type="ECO:0000256" key="1">
    <source>
        <dbReference type="ARBA" id="ARBA00022723"/>
    </source>
</evidence>
<comment type="caution">
    <text evidence="4">The sequence shown here is derived from an EMBL/GenBank/DDBJ whole genome shotgun (WGS) entry which is preliminary data.</text>
</comment>
<name>A0A6N7URE6_9FIRM</name>
<organism evidence="4 5">
    <name type="scientific">Suipraeoptans intestinalis</name>
    <dbReference type="NCBI Taxonomy" id="2606628"/>
    <lineage>
        <taxon>Bacteria</taxon>
        <taxon>Bacillati</taxon>
        <taxon>Bacillota</taxon>
        <taxon>Clostridia</taxon>
        <taxon>Lachnospirales</taxon>
        <taxon>Lachnospiraceae</taxon>
        <taxon>Suipraeoptans</taxon>
    </lineage>
</organism>
<dbReference type="EMBL" id="VULY01000018">
    <property type="protein sequence ID" value="MSR92998.1"/>
    <property type="molecule type" value="Genomic_DNA"/>
</dbReference>
<dbReference type="AlphaFoldDB" id="A0A6N7URE6"/>
<gene>
    <name evidence="4" type="ORF">FYJ34_01565</name>
</gene>
<reference evidence="4 5" key="1">
    <citation type="submission" date="2019-08" db="EMBL/GenBank/DDBJ databases">
        <title>In-depth cultivation of the pig gut microbiome towards novel bacterial diversity and tailored functional studies.</title>
        <authorList>
            <person name="Wylensek D."/>
            <person name="Hitch T.C.A."/>
            <person name="Clavel T."/>
        </authorList>
    </citation>
    <scope>NUCLEOTIDE SEQUENCE [LARGE SCALE GENOMIC DNA]</scope>
    <source>
        <strain evidence="4 5">68-1-5</strain>
    </source>
</reference>
<dbReference type="Pfam" id="PF00149">
    <property type="entry name" value="Metallophos"/>
    <property type="match status" value="1"/>
</dbReference>
<dbReference type="GO" id="GO:0008758">
    <property type="term" value="F:UDP-2,3-diacylglucosamine hydrolase activity"/>
    <property type="evidence" value="ECO:0007669"/>
    <property type="project" value="TreeGrafter"/>
</dbReference>
<evidence type="ECO:0000256" key="2">
    <source>
        <dbReference type="ARBA" id="ARBA00022801"/>
    </source>
</evidence>
<dbReference type="RefSeq" id="WP_154475649.1">
    <property type="nucleotide sequence ID" value="NZ_VULY01000018.1"/>
</dbReference>
<feature type="domain" description="Calcineurin-like phosphoesterase" evidence="3">
    <location>
        <begin position="46"/>
        <end position="223"/>
    </location>
</feature>
<dbReference type="PANTHER" id="PTHR31302">
    <property type="entry name" value="TRANSMEMBRANE PROTEIN WITH METALLOPHOSPHOESTERASE DOMAIN-RELATED"/>
    <property type="match status" value="1"/>
</dbReference>
<keyword evidence="5" id="KW-1185">Reference proteome</keyword>
<evidence type="ECO:0000313" key="4">
    <source>
        <dbReference type="EMBL" id="MSR92998.1"/>
    </source>
</evidence>
<protein>
    <submittedName>
        <fullName evidence="4">Metallophosphoesterase</fullName>
    </submittedName>
</protein>
<dbReference type="SUPFAM" id="SSF56300">
    <property type="entry name" value="Metallo-dependent phosphatases"/>
    <property type="match status" value="1"/>
</dbReference>
<dbReference type="GO" id="GO:0009245">
    <property type="term" value="P:lipid A biosynthetic process"/>
    <property type="evidence" value="ECO:0007669"/>
    <property type="project" value="TreeGrafter"/>
</dbReference>
<dbReference type="InterPro" id="IPR029052">
    <property type="entry name" value="Metallo-depent_PP-like"/>
</dbReference>
<dbReference type="Proteomes" id="UP000434409">
    <property type="component" value="Unassembled WGS sequence"/>
</dbReference>
<dbReference type="PANTHER" id="PTHR31302:SF31">
    <property type="entry name" value="PHOSPHODIESTERASE YAEI"/>
    <property type="match status" value="1"/>
</dbReference>
<evidence type="ECO:0000313" key="5">
    <source>
        <dbReference type="Proteomes" id="UP000434409"/>
    </source>
</evidence>
<dbReference type="Gene3D" id="3.60.21.10">
    <property type="match status" value="1"/>
</dbReference>
<dbReference type="InterPro" id="IPR051158">
    <property type="entry name" value="Metallophosphoesterase_sf"/>
</dbReference>
<evidence type="ECO:0000259" key="3">
    <source>
        <dbReference type="Pfam" id="PF00149"/>
    </source>
</evidence>
<dbReference type="GO" id="GO:0016020">
    <property type="term" value="C:membrane"/>
    <property type="evidence" value="ECO:0007669"/>
    <property type="project" value="GOC"/>
</dbReference>
<sequence length="300" mass="34098">MQTIIVVLGIVALYVVLEAVRELHTFRKVYYTVSARELNGMKRSRKVVFLSDLHNASYGKENQRLYRAIREEKPDIILIGGDMLVGKRSSSYEGTLSFLIRLAKLCPVYYANGNHEQKMKENARFYEGRYDRYRSALETNGICMLENRREAFLWDGAKICLTGLEIPLWGYKKQGGKPVVKRDLDRLIKKEEDGFEIVLAHNPKYMKVYEKWGGNLFLSGHYHGGIVGFPGNRGILSPDFRLFPPYTAGKHKLSEKATAIISRGLGVHTLPFRLWNPAELVIITLQGEKGNGNSRKTAGI</sequence>
<proteinExistence type="predicted"/>
<accession>A0A6N7URE6</accession>